<keyword evidence="3" id="KW-0832">Ubl conjugation</keyword>
<keyword evidence="2" id="KW-1017">Isopeptide bond</keyword>
<dbReference type="Pfam" id="PF26557">
    <property type="entry name" value="Cullin_AB"/>
    <property type="match status" value="1"/>
</dbReference>
<dbReference type="GO" id="GO:0006511">
    <property type="term" value="P:ubiquitin-dependent protein catabolic process"/>
    <property type="evidence" value="ECO:0007669"/>
    <property type="project" value="InterPro"/>
</dbReference>
<dbReference type="Pfam" id="PF10557">
    <property type="entry name" value="Cullin_Nedd8"/>
    <property type="match status" value="1"/>
</dbReference>
<evidence type="ECO:0000259" key="7">
    <source>
        <dbReference type="PROSITE" id="PS50069"/>
    </source>
</evidence>
<dbReference type="InterPro" id="IPR016158">
    <property type="entry name" value="Cullin_homology"/>
</dbReference>
<evidence type="ECO:0000256" key="5">
    <source>
        <dbReference type="RuleBase" id="RU003829"/>
    </source>
</evidence>
<dbReference type="InterPro" id="IPR036390">
    <property type="entry name" value="WH_DNA-bd_sf"/>
</dbReference>
<dbReference type="SMART" id="SM00884">
    <property type="entry name" value="Cullin_Nedd8"/>
    <property type="match status" value="1"/>
</dbReference>
<dbReference type="PROSITE" id="PS50069">
    <property type="entry name" value="CULLIN_2"/>
    <property type="match status" value="1"/>
</dbReference>
<dbReference type="AlphaFoldDB" id="A0A7S0DC49"/>
<dbReference type="InterPro" id="IPR059120">
    <property type="entry name" value="Cullin-like_AB"/>
</dbReference>
<evidence type="ECO:0000256" key="4">
    <source>
        <dbReference type="PROSITE-ProRule" id="PRU00330"/>
    </source>
</evidence>
<dbReference type="InterPro" id="IPR036317">
    <property type="entry name" value="Cullin_homology_sf"/>
</dbReference>
<feature type="compositionally biased region" description="Low complexity" evidence="6">
    <location>
        <begin position="500"/>
        <end position="523"/>
    </location>
</feature>
<dbReference type="GO" id="GO:0031625">
    <property type="term" value="F:ubiquitin protein ligase binding"/>
    <property type="evidence" value="ECO:0007669"/>
    <property type="project" value="InterPro"/>
</dbReference>
<dbReference type="InterPro" id="IPR036388">
    <property type="entry name" value="WH-like_DNA-bd_sf"/>
</dbReference>
<feature type="domain" description="Cullin family profile" evidence="7">
    <location>
        <begin position="372"/>
        <end position="651"/>
    </location>
</feature>
<name>A0A7S0DC49_MICPS</name>
<dbReference type="FunFam" id="1.20.1310.10:FF:000001">
    <property type="entry name" value="Cullin 3"/>
    <property type="match status" value="1"/>
</dbReference>
<dbReference type="InterPro" id="IPR019559">
    <property type="entry name" value="Cullin_neddylation_domain"/>
</dbReference>
<dbReference type="Gene3D" id="1.20.1310.10">
    <property type="entry name" value="Cullin Repeats"/>
    <property type="match status" value="4"/>
</dbReference>
<dbReference type="Pfam" id="PF00888">
    <property type="entry name" value="Cullin"/>
    <property type="match status" value="1"/>
</dbReference>
<evidence type="ECO:0000256" key="2">
    <source>
        <dbReference type="ARBA" id="ARBA00022499"/>
    </source>
</evidence>
<sequence>MSGRGKFRIEPFKHRVELDGQYADKTWAVLRDAICQINRRDASGLSFEELYRNAYNMVLHRHGDKLYRGTVQVTKEHLLGVAVEIANSRGDTFVVTLENKWREHQKSMSMVRDILMYMDRIYAPPNSLEPVYDLGLSLWRDFVLRDGAINARVRDYLLGAIESERRGERVDTGAVRAMTRMLMDVGEDVYVHDFETHLLRATTEFYKSESEALLASCDCYAYLRRAEQRLEEEHARVGSYLCARTEAFLVRRAEQELLERPTRRVLGLPNSGLRAMLAEGRVAQAALAYKLYARVEGGLAFVKQVFAEHALEEGKKLVHDPDLNADPVRYVESALSLKRSLDATAKEAFRRDRGFLNALHAAFETFMNLNSRSPEFLSLYVDDKLRKGLKGASEEETEGTLDGAASLFRFLQEKDVFERYYKQHLSKRLLFGRSASDDAEKAFIVRLKTECGYQYTSKIEGMFNDMRVSRDAMRLFRKHLARTSAGDSGERAEPAKPADAEAASSGRAAGRPSPSVPERPSSSTAECGTLHDSRLGGIDLNVQVLTTGSWPVPAGAAPCLLPPALATACDAYRDFYLAHHSGRKLAWLTSMGTAEVRGVFAGGIRRDLIVSTHQMCVLLLFNDADAFSFSEIADATNVPKDDLRRSLQSLSLVKGRNVLRKDPPTKRVEESDVFHFNEQFTSKLMRVKIGTVSAGKESEPAAEKTRARVDDDRKPQIEAAIVRVMKARRVLDHNGVVQEVTKQLSARFIPNPTDIKKHLENLIEREFIERDRNDRKLFVYLA</sequence>
<dbReference type="SUPFAM" id="SSF46785">
    <property type="entry name" value="Winged helix' DNA-binding domain"/>
    <property type="match status" value="1"/>
</dbReference>
<reference evidence="8" key="1">
    <citation type="submission" date="2021-01" db="EMBL/GenBank/DDBJ databases">
        <authorList>
            <person name="Corre E."/>
            <person name="Pelletier E."/>
            <person name="Niang G."/>
            <person name="Scheremetjew M."/>
            <person name="Finn R."/>
            <person name="Kale V."/>
            <person name="Holt S."/>
            <person name="Cochrane G."/>
            <person name="Meng A."/>
            <person name="Brown T."/>
            <person name="Cohen L."/>
        </authorList>
    </citation>
    <scope>NUCLEOTIDE SEQUENCE</scope>
    <source>
        <strain evidence="8">CCAC1681</strain>
    </source>
</reference>
<organism evidence="8">
    <name type="scientific">Micromonas pusilla</name>
    <name type="common">Picoplanktonic green alga</name>
    <name type="synonym">Chromulina pusilla</name>
    <dbReference type="NCBI Taxonomy" id="38833"/>
    <lineage>
        <taxon>Eukaryota</taxon>
        <taxon>Viridiplantae</taxon>
        <taxon>Chlorophyta</taxon>
        <taxon>Mamiellophyceae</taxon>
        <taxon>Mamiellales</taxon>
        <taxon>Mamiellaceae</taxon>
        <taxon>Micromonas</taxon>
    </lineage>
</organism>
<dbReference type="FunFam" id="1.10.10.10:FF:000014">
    <property type="entry name" value="Cullin 1"/>
    <property type="match status" value="1"/>
</dbReference>
<feature type="region of interest" description="Disordered" evidence="6">
    <location>
        <begin position="483"/>
        <end position="528"/>
    </location>
</feature>
<gene>
    <name evidence="8" type="ORF">MSP1401_LOCUS11557</name>
</gene>
<dbReference type="InterPro" id="IPR016159">
    <property type="entry name" value="Cullin_repeat-like_dom_sf"/>
</dbReference>
<dbReference type="FunFam" id="1.20.1310.10:FF:000006">
    <property type="entry name" value="Cullin 3"/>
    <property type="match status" value="1"/>
</dbReference>
<proteinExistence type="inferred from homology"/>
<dbReference type="SUPFAM" id="SSF74788">
    <property type="entry name" value="Cullin repeat-like"/>
    <property type="match status" value="1"/>
</dbReference>
<comment type="similarity">
    <text evidence="1 4 5">Belongs to the cullin family.</text>
</comment>
<evidence type="ECO:0000256" key="3">
    <source>
        <dbReference type="ARBA" id="ARBA00022843"/>
    </source>
</evidence>
<dbReference type="EMBL" id="HBEN01013893">
    <property type="protein sequence ID" value="CAD8450240.1"/>
    <property type="molecule type" value="Transcribed_RNA"/>
</dbReference>
<dbReference type="InterPro" id="IPR045093">
    <property type="entry name" value="Cullin"/>
</dbReference>
<evidence type="ECO:0000313" key="8">
    <source>
        <dbReference type="EMBL" id="CAD8450240.1"/>
    </source>
</evidence>
<dbReference type="SMART" id="SM00182">
    <property type="entry name" value="CULLIN"/>
    <property type="match status" value="1"/>
</dbReference>
<dbReference type="FunFam" id="1.20.1310.10:FF:000002">
    <property type="entry name" value="cullin-3 isoform X1"/>
    <property type="match status" value="1"/>
</dbReference>
<dbReference type="InterPro" id="IPR001373">
    <property type="entry name" value="Cullin_N"/>
</dbReference>
<feature type="compositionally biased region" description="Basic and acidic residues" evidence="6">
    <location>
        <begin position="488"/>
        <end position="499"/>
    </location>
</feature>
<protein>
    <recommendedName>
        <fullName evidence="7">Cullin family profile domain-containing protein</fullName>
    </recommendedName>
</protein>
<evidence type="ECO:0000256" key="6">
    <source>
        <dbReference type="SAM" id="MobiDB-lite"/>
    </source>
</evidence>
<dbReference type="SUPFAM" id="SSF75632">
    <property type="entry name" value="Cullin homology domain"/>
    <property type="match status" value="1"/>
</dbReference>
<dbReference type="Gene3D" id="3.30.230.130">
    <property type="entry name" value="Cullin, Chain C, Domain 2"/>
    <property type="match status" value="1"/>
</dbReference>
<accession>A0A7S0DC49</accession>
<evidence type="ECO:0000256" key="1">
    <source>
        <dbReference type="ARBA" id="ARBA00006019"/>
    </source>
</evidence>
<dbReference type="PANTHER" id="PTHR11932">
    <property type="entry name" value="CULLIN"/>
    <property type="match status" value="1"/>
</dbReference>
<dbReference type="Gene3D" id="1.10.10.10">
    <property type="entry name" value="Winged helix-like DNA-binding domain superfamily/Winged helix DNA-binding domain"/>
    <property type="match status" value="1"/>
</dbReference>